<feature type="transmembrane region" description="Helical" evidence="5">
    <location>
        <begin position="156"/>
        <end position="180"/>
    </location>
</feature>
<feature type="short sequence motif" description="GXSXG" evidence="4">
    <location>
        <begin position="46"/>
        <end position="50"/>
    </location>
</feature>
<keyword evidence="5" id="KW-0472">Membrane</keyword>
<dbReference type="EMBL" id="FOPU01000043">
    <property type="protein sequence ID" value="SFH91941.1"/>
    <property type="molecule type" value="Genomic_DNA"/>
</dbReference>
<dbReference type="PANTHER" id="PTHR14226:SF78">
    <property type="entry name" value="SLR0060 PROTEIN"/>
    <property type="match status" value="1"/>
</dbReference>
<evidence type="ECO:0000256" key="2">
    <source>
        <dbReference type="ARBA" id="ARBA00022963"/>
    </source>
</evidence>
<dbReference type="Gene3D" id="3.40.1090.10">
    <property type="entry name" value="Cytosolic phospholipase A2 catalytic domain"/>
    <property type="match status" value="2"/>
</dbReference>
<dbReference type="GO" id="GO:0016787">
    <property type="term" value="F:hydrolase activity"/>
    <property type="evidence" value="ECO:0007669"/>
    <property type="project" value="UniProtKB-UniRule"/>
</dbReference>
<evidence type="ECO:0000256" key="4">
    <source>
        <dbReference type="PROSITE-ProRule" id="PRU01161"/>
    </source>
</evidence>
<dbReference type="Pfam" id="PF01734">
    <property type="entry name" value="Patatin"/>
    <property type="match status" value="2"/>
</dbReference>
<dbReference type="PANTHER" id="PTHR14226">
    <property type="entry name" value="NEUROPATHY TARGET ESTERASE/SWISS CHEESE D.MELANOGASTER"/>
    <property type="match status" value="1"/>
</dbReference>
<feature type="transmembrane region" description="Helical" evidence="5">
    <location>
        <begin position="41"/>
        <end position="61"/>
    </location>
</feature>
<feature type="short sequence motif" description="GXGXXG" evidence="4">
    <location>
        <begin position="20"/>
        <end position="25"/>
    </location>
</feature>
<feature type="transmembrane region" description="Helical" evidence="5">
    <location>
        <begin position="14"/>
        <end position="35"/>
    </location>
</feature>
<organism evidence="7 8">
    <name type="scientific">Paracoccus aminovorans</name>
    <dbReference type="NCBI Taxonomy" id="34004"/>
    <lineage>
        <taxon>Bacteria</taxon>
        <taxon>Pseudomonadati</taxon>
        <taxon>Pseudomonadota</taxon>
        <taxon>Alphaproteobacteria</taxon>
        <taxon>Rhodobacterales</taxon>
        <taxon>Paracoccaceae</taxon>
        <taxon>Paracoccus</taxon>
    </lineage>
</organism>
<evidence type="ECO:0000313" key="8">
    <source>
        <dbReference type="Proteomes" id="UP000183635"/>
    </source>
</evidence>
<reference evidence="7 8" key="1">
    <citation type="submission" date="2016-10" db="EMBL/GenBank/DDBJ databases">
        <authorList>
            <person name="de Groot N.N."/>
        </authorList>
    </citation>
    <scope>NUCLEOTIDE SEQUENCE [LARGE SCALE GENOMIC DNA]</scope>
    <source>
        <strain evidence="7 8">DSM 8537</strain>
    </source>
</reference>
<evidence type="ECO:0000313" key="7">
    <source>
        <dbReference type="EMBL" id="SFH91941.1"/>
    </source>
</evidence>
<evidence type="ECO:0000256" key="5">
    <source>
        <dbReference type="SAM" id="Phobius"/>
    </source>
</evidence>
<protein>
    <submittedName>
        <fullName evidence="7">Patatin-like phospholipase</fullName>
    </submittedName>
</protein>
<evidence type="ECO:0000256" key="1">
    <source>
        <dbReference type="ARBA" id="ARBA00022801"/>
    </source>
</evidence>
<dbReference type="GO" id="GO:0016042">
    <property type="term" value="P:lipid catabolic process"/>
    <property type="evidence" value="ECO:0007669"/>
    <property type="project" value="UniProtKB-UniRule"/>
</dbReference>
<keyword evidence="5" id="KW-1133">Transmembrane helix</keyword>
<dbReference type="OrthoDB" id="9807112at2"/>
<dbReference type="AlphaFoldDB" id="A0A1I3DZR0"/>
<keyword evidence="3 4" id="KW-0443">Lipid metabolism</keyword>
<feature type="transmembrane region" description="Helical" evidence="5">
    <location>
        <begin position="125"/>
        <end position="144"/>
    </location>
</feature>
<dbReference type="InterPro" id="IPR050301">
    <property type="entry name" value="NTE"/>
</dbReference>
<sequence>MHEDTIQNHPKKRIYLALAGGGAKGIVHAGAYAHVSRKYDIVGVSGTSAGAIVAALIAAGFTADELFHESPDGKGVSPVFEKIKEKHKDVKVLSDLLGKKNFASLRRMKSTASVVFEILARRRKLSLLIVSILVFAVWKVPLGAVDNISDNWWVEAVFFLITLALRIAVTFVLVMSHVFLSVTKVTKNGIASTSRAIEAVCNIIAEKIGVAGGQEVYLDCLPMPLMIIATDVKGKKARVFRSGVDRVKLCDALSASICIPIVFPPHVIDGAEYFDGGIVSNLPLYVFAEQGKLFPERKIIGFGITEGDEELSSPSRFKIVRWAHSRTGQMRKGLENLLFPVDEVQFYMGSIFGTFFTGTQELAHIGSNTIPINIKTKLKTTQFDVTPSQALLAYRQGVIHAISVDNEFEIDDYARDFCKILFELVSMNMRLPLGAIPRCEERIRIALAFKKPHNFSTLSLRYGYGFEISPDMNIDLPIDSSSCGEAWLSLKPVFENNQINIFQRLSSYEHILGRISPNIKWVICVPIVEDGKSEPEFVVNIDGNWALESRLVDEAGIEIAQEVAIFEIARKVTLRGRDLATVIRDHRESAKS</sequence>
<evidence type="ECO:0000256" key="3">
    <source>
        <dbReference type="ARBA" id="ARBA00023098"/>
    </source>
</evidence>
<feature type="active site" description="Nucleophile" evidence="4">
    <location>
        <position position="48"/>
    </location>
</feature>
<accession>A0A1I3DZR0</accession>
<keyword evidence="8" id="KW-1185">Reference proteome</keyword>
<dbReference type="SUPFAM" id="SSF52151">
    <property type="entry name" value="FabD/lysophospholipase-like"/>
    <property type="match status" value="1"/>
</dbReference>
<keyword evidence="1 4" id="KW-0378">Hydrolase</keyword>
<keyword evidence="5" id="KW-0812">Transmembrane</keyword>
<dbReference type="PROSITE" id="PS51635">
    <property type="entry name" value="PNPLA"/>
    <property type="match status" value="1"/>
</dbReference>
<feature type="domain" description="PNPLA" evidence="6">
    <location>
        <begin position="16"/>
        <end position="288"/>
    </location>
</feature>
<dbReference type="RefSeq" id="WP_083412936.1">
    <property type="nucleotide sequence ID" value="NZ_CBCRYP010000040.1"/>
</dbReference>
<feature type="short sequence motif" description="DGA/G" evidence="4">
    <location>
        <begin position="275"/>
        <end position="277"/>
    </location>
</feature>
<evidence type="ECO:0000259" key="6">
    <source>
        <dbReference type="PROSITE" id="PS51635"/>
    </source>
</evidence>
<gene>
    <name evidence="7" type="ORF">SAMN04488021_14332</name>
</gene>
<feature type="active site" description="Proton acceptor" evidence="4">
    <location>
        <position position="275"/>
    </location>
</feature>
<dbReference type="InterPro" id="IPR016035">
    <property type="entry name" value="Acyl_Trfase/lysoPLipase"/>
</dbReference>
<proteinExistence type="predicted"/>
<dbReference type="InterPro" id="IPR002641">
    <property type="entry name" value="PNPLA_dom"/>
</dbReference>
<keyword evidence="2 4" id="KW-0442">Lipid degradation</keyword>
<name>A0A1I3DZR0_9RHOB</name>
<dbReference type="Proteomes" id="UP000183635">
    <property type="component" value="Unassembled WGS sequence"/>
</dbReference>
<dbReference type="STRING" id="34004.SAMN04488021_14332"/>